<reference evidence="4 5" key="1">
    <citation type="submission" date="2017-05" db="EMBL/GenBank/DDBJ databases">
        <title>Acinetobacter populi ANC 5415 (= PBJ7), whole genome shotgun sequencing project.</title>
        <authorList>
            <person name="Nemec A."/>
            <person name="Radolfova-Krizova L."/>
        </authorList>
    </citation>
    <scope>NUCLEOTIDE SEQUENCE [LARGE SCALE GENOMIC DNA]</scope>
    <source>
        <strain evidence="4 5">PBJ7</strain>
    </source>
</reference>
<gene>
    <name evidence="4" type="ORF">CAP51_12685</name>
</gene>
<dbReference type="OrthoDB" id="1099576at2"/>
<feature type="domain" description="FecR N-terminal" evidence="2">
    <location>
        <begin position="16"/>
        <end position="57"/>
    </location>
</feature>
<dbReference type="Proteomes" id="UP000196536">
    <property type="component" value="Unassembled WGS sequence"/>
</dbReference>
<dbReference type="RefSeq" id="WP_087621127.1">
    <property type="nucleotide sequence ID" value="NZ_NEXX01000004.1"/>
</dbReference>
<evidence type="ECO:0000259" key="2">
    <source>
        <dbReference type="Pfam" id="PF16220"/>
    </source>
</evidence>
<dbReference type="InterPro" id="IPR032623">
    <property type="entry name" value="FecR_N"/>
</dbReference>
<sequence>MSNSSKDKIDPALIAQAAEWLIEIHANTLSEAQQQQFEQWKNQSPQHQQAWQHAQQLQQYLSALPEEMSEKIFDEKPHQQLLNKFLWIFAVSATLAATAYYGQQQAWLADYRTAYGTQKNILLEDGTRIMLNSKTAIDIDYTATKRTIKLHYGEIFIQTGKDITTPKRPFWVLSSHGSIQALGTQFNVEQQQQQTSVAVIEHATRIENNAGQIYQLDAGKQTQFTSEYINQPQPFNTLHLAWHHHLIVANRMPLSEFTQQIEKNYGIKVNIHHGLEPLLISGTYPSNDLQSLFNSLAQAYNLKIEQSAFSREIMIKQND</sequence>
<dbReference type="PIRSF" id="PIRSF018266">
    <property type="entry name" value="FecR"/>
    <property type="match status" value="1"/>
</dbReference>
<feature type="domain" description="FecR protein" evidence="1">
    <location>
        <begin position="110"/>
        <end position="201"/>
    </location>
</feature>
<name>A0A1Z9YX53_9GAMM</name>
<feature type="domain" description="Protein FecR C-terminal" evidence="3">
    <location>
        <begin position="248"/>
        <end position="305"/>
    </location>
</feature>
<accession>A0A1Z9YX53</accession>
<dbReference type="Gene3D" id="3.55.50.30">
    <property type="match status" value="1"/>
</dbReference>
<dbReference type="InterPro" id="IPR006860">
    <property type="entry name" value="FecR"/>
</dbReference>
<protein>
    <recommendedName>
        <fullName evidence="6">Histidine kinase</fullName>
    </recommendedName>
</protein>
<dbReference type="Gene3D" id="2.60.120.1440">
    <property type="match status" value="1"/>
</dbReference>
<proteinExistence type="predicted"/>
<evidence type="ECO:0000313" key="5">
    <source>
        <dbReference type="Proteomes" id="UP000196536"/>
    </source>
</evidence>
<dbReference type="AlphaFoldDB" id="A0A1Z9YX53"/>
<dbReference type="InterPro" id="IPR032508">
    <property type="entry name" value="FecR_C"/>
</dbReference>
<dbReference type="PANTHER" id="PTHR30273">
    <property type="entry name" value="PERIPLASMIC SIGNAL SENSOR AND SIGMA FACTOR ACTIVATOR FECR-RELATED"/>
    <property type="match status" value="1"/>
</dbReference>
<keyword evidence="5" id="KW-1185">Reference proteome</keyword>
<dbReference type="InterPro" id="IPR012373">
    <property type="entry name" value="Ferrdict_sens_TM"/>
</dbReference>
<dbReference type="GO" id="GO:0016989">
    <property type="term" value="F:sigma factor antagonist activity"/>
    <property type="evidence" value="ECO:0007669"/>
    <property type="project" value="TreeGrafter"/>
</dbReference>
<evidence type="ECO:0000313" key="4">
    <source>
        <dbReference type="EMBL" id="OUY06773.1"/>
    </source>
</evidence>
<dbReference type="Pfam" id="PF16220">
    <property type="entry name" value="DUF4880"/>
    <property type="match status" value="1"/>
</dbReference>
<dbReference type="Pfam" id="PF04773">
    <property type="entry name" value="FecR"/>
    <property type="match status" value="1"/>
</dbReference>
<evidence type="ECO:0000259" key="3">
    <source>
        <dbReference type="Pfam" id="PF16344"/>
    </source>
</evidence>
<evidence type="ECO:0008006" key="6">
    <source>
        <dbReference type="Google" id="ProtNLM"/>
    </source>
</evidence>
<dbReference type="EMBL" id="NEXX01000004">
    <property type="protein sequence ID" value="OUY06773.1"/>
    <property type="molecule type" value="Genomic_DNA"/>
</dbReference>
<dbReference type="PANTHER" id="PTHR30273:SF2">
    <property type="entry name" value="PROTEIN FECR"/>
    <property type="match status" value="1"/>
</dbReference>
<evidence type="ECO:0000259" key="1">
    <source>
        <dbReference type="Pfam" id="PF04773"/>
    </source>
</evidence>
<comment type="caution">
    <text evidence="4">The sequence shown here is derived from an EMBL/GenBank/DDBJ whole genome shotgun (WGS) entry which is preliminary data.</text>
</comment>
<organism evidence="4 5">
    <name type="scientific">Acinetobacter populi</name>
    <dbReference type="NCBI Taxonomy" id="1582270"/>
    <lineage>
        <taxon>Bacteria</taxon>
        <taxon>Pseudomonadati</taxon>
        <taxon>Pseudomonadota</taxon>
        <taxon>Gammaproteobacteria</taxon>
        <taxon>Moraxellales</taxon>
        <taxon>Moraxellaceae</taxon>
        <taxon>Acinetobacter</taxon>
    </lineage>
</organism>
<dbReference type="Pfam" id="PF16344">
    <property type="entry name" value="FecR_C"/>
    <property type="match status" value="1"/>
</dbReference>